<sequence>MSEPLPETLERLGHRCAALFTVVRKGAQDETRPQLDDLISRFKIWAGNIGLFASGRAGIDHRFESDIEARDVLFSMLISLSKALQRMMPSDPSASEKQAKCSTADRHEQESKPEGPIDSSSEESSLDEDSTADSADEGDLADAPAIRVAEEVINQLYRFLKLVKSSGSSEEYAKVVNFASRHCDKEEDAAFGSWIRFTIKREMPVAADYFPALVNRLTNAALYRRWKMLYKQEHARKLRSNIEDLLPSQPGALASEINTSASTIQPVQAPTLPTIVVDNVTPAQPRVSFVPASHTEASVVRKLAVPLSTKSAAPSNVTPSGVIRRGKLDIPPAPPPEKETSREVVCPYCTHVIRSDLYGTSRTDKARWARHVVRDSSPYVCLFDDCTESLTMQYSTQDEWMQHMLWSHAQSYSCKAAGHQDEVFGSEDAFRAHLSKYHTMEISTSEVDGIVSRAVIPREDLYQALQSRLEQSLEEDRCILCGHSISESKPSLSRESLPHLHGMTDAIRNHLASHLEGLALLSLPVNEDAGSGAADSCASADSPTSKAMNFEGLPPVRPCNSFENVFEDPEYIKLLQPRELVSELRPRMDGWADTPVDWSDLMGDNTALTSQAAYDWQNDSVLLRFSEARKERSIQVLKRWRNAIERLRLPPSQPTIDTNADGPSRKREPFSTVPFGPDPDFVDRPEVLAWIRDKCAGRGARAALVGLGGVGYVNVHSSRYQANNRVESHKLP</sequence>
<feature type="compositionally biased region" description="Basic and acidic residues" evidence="1">
    <location>
        <begin position="97"/>
        <end position="115"/>
    </location>
</feature>
<gene>
    <name evidence="2" type="ORF">K469DRAFT_610458</name>
</gene>
<dbReference type="EMBL" id="ML994731">
    <property type="protein sequence ID" value="KAF2175474.1"/>
    <property type="molecule type" value="Genomic_DNA"/>
</dbReference>
<dbReference type="PANTHER" id="PTHR35391:SF7">
    <property type="entry name" value="C2H2-TYPE DOMAIN-CONTAINING PROTEIN"/>
    <property type="match status" value="1"/>
</dbReference>
<feature type="region of interest" description="Disordered" evidence="1">
    <location>
        <begin position="314"/>
        <end position="341"/>
    </location>
</feature>
<reference evidence="2" key="1">
    <citation type="journal article" date="2020" name="Stud. Mycol.">
        <title>101 Dothideomycetes genomes: a test case for predicting lifestyles and emergence of pathogens.</title>
        <authorList>
            <person name="Haridas S."/>
            <person name="Albert R."/>
            <person name="Binder M."/>
            <person name="Bloem J."/>
            <person name="Labutti K."/>
            <person name="Salamov A."/>
            <person name="Andreopoulos B."/>
            <person name="Baker S."/>
            <person name="Barry K."/>
            <person name="Bills G."/>
            <person name="Bluhm B."/>
            <person name="Cannon C."/>
            <person name="Castanera R."/>
            <person name="Culley D."/>
            <person name="Daum C."/>
            <person name="Ezra D."/>
            <person name="Gonzalez J."/>
            <person name="Henrissat B."/>
            <person name="Kuo A."/>
            <person name="Liang C."/>
            <person name="Lipzen A."/>
            <person name="Lutzoni F."/>
            <person name="Magnuson J."/>
            <person name="Mondo S."/>
            <person name="Nolan M."/>
            <person name="Ohm R."/>
            <person name="Pangilinan J."/>
            <person name="Park H.-J."/>
            <person name="Ramirez L."/>
            <person name="Alfaro M."/>
            <person name="Sun H."/>
            <person name="Tritt A."/>
            <person name="Yoshinaga Y."/>
            <person name="Zwiers L.-H."/>
            <person name="Turgeon B."/>
            <person name="Goodwin S."/>
            <person name="Spatafora J."/>
            <person name="Crous P."/>
            <person name="Grigoriev I."/>
        </authorList>
    </citation>
    <scope>NUCLEOTIDE SEQUENCE</scope>
    <source>
        <strain evidence="2">CBS 207.26</strain>
    </source>
</reference>
<protein>
    <recommendedName>
        <fullName evidence="4">C2H2-type domain-containing protein</fullName>
    </recommendedName>
</protein>
<dbReference type="OrthoDB" id="3681958at2759"/>
<feature type="compositionally biased region" description="Acidic residues" evidence="1">
    <location>
        <begin position="120"/>
        <end position="140"/>
    </location>
</feature>
<feature type="region of interest" description="Disordered" evidence="1">
    <location>
        <begin position="650"/>
        <end position="676"/>
    </location>
</feature>
<proteinExistence type="predicted"/>
<name>A0A6A6D7L7_9PEZI</name>
<evidence type="ECO:0008006" key="4">
    <source>
        <dbReference type="Google" id="ProtNLM"/>
    </source>
</evidence>
<evidence type="ECO:0000256" key="1">
    <source>
        <dbReference type="SAM" id="MobiDB-lite"/>
    </source>
</evidence>
<keyword evidence="3" id="KW-1185">Reference proteome</keyword>
<accession>A0A6A6D7L7</accession>
<dbReference type="PANTHER" id="PTHR35391">
    <property type="entry name" value="C2H2-TYPE DOMAIN-CONTAINING PROTEIN-RELATED"/>
    <property type="match status" value="1"/>
</dbReference>
<feature type="region of interest" description="Disordered" evidence="1">
    <location>
        <begin position="88"/>
        <end position="140"/>
    </location>
</feature>
<organism evidence="2 3">
    <name type="scientific">Zopfia rhizophila CBS 207.26</name>
    <dbReference type="NCBI Taxonomy" id="1314779"/>
    <lineage>
        <taxon>Eukaryota</taxon>
        <taxon>Fungi</taxon>
        <taxon>Dikarya</taxon>
        <taxon>Ascomycota</taxon>
        <taxon>Pezizomycotina</taxon>
        <taxon>Dothideomycetes</taxon>
        <taxon>Dothideomycetes incertae sedis</taxon>
        <taxon>Zopfiaceae</taxon>
        <taxon>Zopfia</taxon>
    </lineage>
</organism>
<dbReference type="Proteomes" id="UP000800200">
    <property type="component" value="Unassembled WGS sequence"/>
</dbReference>
<evidence type="ECO:0000313" key="2">
    <source>
        <dbReference type="EMBL" id="KAF2175474.1"/>
    </source>
</evidence>
<dbReference type="AlphaFoldDB" id="A0A6A6D7L7"/>
<evidence type="ECO:0000313" key="3">
    <source>
        <dbReference type="Proteomes" id="UP000800200"/>
    </source>
</evidence>